<dbReference type="InterPro" id="IPR005467">
    <property type="entry name" value="His_kinase_dom"/>
</dbReference>
<dbReference type="GO" id="GO:0000160">
    <property type="term" value="P:phosphorelay signal transduction system"/>
    <property type="evidence" value="ECO:0007669"/>
    <property type="project" value="UniProtKB-KW"/>
</dbReference>
<reference evidence="10 11" key="1">
    <citation type="submission" date="2018-12" db="EMBL/GenBank/DDBJ databases">
        <title>Flammeovirga pectinis sp. nov., isolated from the gut of the Korean scallop, Patinopecten yessoensis.</title>
        <authorList>
            <person name="Bae J.-W."/>
            <person name="Jeong Y.-S."/>
            <person name="Kang W."/>
        </authorList>
    </citation>
    <scope>NUCLEOTIDE SEQUENCE [LARGE SCALE GENOMIC DNA]</scope>
    <source>
        <strain evidence="10 11">L12M1</strain>
    </source>
</reference>
<keyword evidence="6" id="KW-0067">ATP-binding</keyword>
<name>A0A3Q9FTB8_9BACT</name>
<dbReference type="InterPro" id="IPR036890">
    <property type="entry name" value="HATPase_C_sf"/>
</dbReference>
<comment type="catalytic activity">
    <reaction evidence="1">
        <text>ATP + protein L-histidine = ADP + protein N-phospho-L-histidine.</text>
        <dbReference type="EC" id="2.7.13.3"/>
    </reaction>
</comment>
<dbReference type="PRINTS" id="PR00344">
    <property type="entry name" value="BCTRLSENSOR"/>
</dbReference>
<dbReference type="Proteomes" id="UP000267268">
    <property type="component" value="Chromosome 1"/>
</dbReference>
<evidence type="ECO:0000313" key="11">
    <source>
        <dbReference type="Proteomes" id="UP000267268"/>
    </source>
</evidence>
<feature type="transmembrane region" description="Helical" evidence="8">
    <location>
        <begin position="7"/>
        <end position="26"/>
    </location>
</feature>
<dbReference type="Pfam" id="PF02518">
    <property type="entry name" value="HATPase_c"/>
    <property type="match status" value="1"/>
</dbReference>
<gene>
    <name evidence="10" type="ORF">EI427_18540</name>
</gene>
<keyword evidence="8" id="KW-0812">Transmembrane</keyword>
<dbReference type="PROSITE" id="PS50109">
    <property type="entry name" value="HIS_KIN"/>
    <property type="match status" value="1"/>
</dbReference>
<evidence type="ECO:0000256" key="7">
    <source>
        <dbReference type="ARBA" id="ARBA00023012"/>
    </source>
</evidence>
<proteinExistence type="predicted"/>
<keyword evidence="5 10" id="KW-0418">Kinase</keyword>
<dbReference type="SMART" id="SM00387">
    <property type="entry name" value="HATPase_c"/>
    <property type="match status" value="1"/>
</dbReference>
<protein>
    <recommendedName>
        <fullName evidence="2">histidine kinase</fullName>
        <ecNumber evidence="2">2.7.13.3</ecNumber>
    </recommendedName>
</protein>
<dbReference type="GO" id="GO:0004673">
    <property type="term" value="F:protein histidine kinase activity"/>
    <property type="evidence" value="ECO:0007669"/>
    <property type="project" value="UniProtKB-EC"/>
</dbReference>
<sequence>MKQIHYIKLGIVLVMLMSMGGLMVHFYQQPTLLITLAILSVGLITYQLSTIKKLLNHSLIIVEAIGNEDLSYLNSKNIKKFNDVYQYRLNKIHASFSRIKKESIRQEKYLDWLIENQHVGICTYDENGHILHVNSSFKEKVDLKVLTHLQQLFEKTIFSKELIDKAFRENIVTLEQSNYLLKARQLKREEQTVFLLTLQDISQELEEKEHLSYSKLIRVLTHEIMNGMTPIISLSDSMLMTMTKEDESPLEVESLTQKMIDTNVKSIKVVHEQAEGLLNFINIYRSISKLPTPKKVEVNVNNFLQKELNSFEEETYQHNIKVNLLNIDNKEIIYHFDSQLIHQCVNNIIKNAIEAMKYVDNSELIVDFQLKDQLVIHITNNGSMIPEDELKHIFVPFFTTKNTGNGIGLALCKQITRVHKGSLKVESSLKETIFTIKF</sequence>
<evidence type="ECO:0000256" key="3">
    <source>
        <dbReference type="ARBA" id="ARBA00022679"/>
    </source>
</evidence>
<dbReference type="InterPro" id="IPR003594">
    <property type="entry name" value="HATPase_dom"/>
</dbReference>
<dbReference type="KEGG" id="fll:EI427_18540"/>
<dbReference type="AlphaFoldDB" id="A0A3Q9FTB8"/>
<keyword evidence="11" id="KW-1185">Reference proteome</keyword>
<evidence type="ECO:0000259" key="9">
    <source>
        <dbReference type="PROSITE" id="PS50109"/>
    </source>
</evidence>
<feature type="domain" description="Histidine kinase" evidence="9">
    <location>
        <begin position="219"/>
        <end position="438"/>
    </location>
</feature>
<dbReference type="OrthoDB" id="1931120at2"/>
<evidence type="ECO:0000256" key="5">
    <source>
        <dbReference type="ARBA" id="ARBA00022777"/>
    </source>
</evidence>
<keyword evidence="4" id="KW-0547">Nucleotide-binding</keyword>
<evidence type="ECO:0000256" key="8">
    <source>
        <dbReference type="SAM" id="Phobius"/>
    </source>
</evidence>
<evidence type="ECO:0000256" key="1">
    <source>
        <dbReference type="ARBA" id="ARBA00000085"/>
    </source>
</evidence>
<dbReference type="EMBL" id="CP034562">
    <property type="protein sequence ID" value="AZQ64150.1"/>
    <property type="molecule type" value="Genomic_DNA"/>
</dbReference>
<dbReference type="SUPFAM" id="SSF55874">
    <property type="entry name" value="ATPase domain of HSP90 chaperone/DNA topoisomerase II/histidine kinase"/>
    <property type="match status" value="1"/>
</dbReference>
<evidence type="ECO:0000313" key="10">
    <source>
        <dbReference type="EMBL" id="AZQ64150.1"/>
    </source>
</evidence>
<keyword evidence="3" id="KW-0808">Transferase</keyword>
<dbReference type="EC" id="2.7.13.3" evidence="2"/>
<dbReference type="Gene3D" id="3.30.565.10">
    <property type="entry name" value="Histidine kinase-like ATPase, C-terminal domain"/>
    <property type="match status" value="1"/>
</dbReference>
<evidence type="ECO:0000256" key="2">
    <source>
        <dbReference type="ARBA" id="ARBA00012438"/>
    </source>
</evidence>
<organism evidence="10 11">
    <name type="scientific">Flammeovirga pectinis</name>
    <dbReference type="NCBI Taxonomy" id="2494373"/>
    <lineage>
        <taxon>Bacteria</taxon>
        <taxon>Pseudomonadati</taxon>
        <taxon>Bacteroidota</taxon>
        <taxon>Cytophagia</taxon>
        <taxon>Cytophagales</taxon>
        <taxon>Flammeovirgaceae</taxon>
        <taxon>Flammeovirga</taxon>
    </lineage>
</organism>
<keyword evidence="8" id="KW-1133">Transmembrane helix</keyword>
<dbReference type="PANTHER" id="PTHR43065:SF46">
    <property type="entry name" value="C4-DICARBOXYLATE TRANSPORT SENSOR PROTEIN DCTB"/>
    <property type="match status" value="1"/>
</dbReference>
<dbReference type="InterPro" id="IPR004358">
    <property type="entry name" value="Sig_transdc_His_kin-like_C"/>
</dbReference>
<keyword evidence="8" id="KW-0472">Membrane</keyword>
<keyword evidence="7" id="KW-0902">Two-component regulatory system</keyword>
<evidence type="ECO:0000256" key="6">
    <source>
        <dbReference type="ARBA" id="ARBA00022840"/>
    </source>
</evidence>
<dbReference type="RefSeq" id="WP_126617549.1">
    <property type="nucleotide sequence ID" value="NZ_CP034562.1"/>
</dbReference>
<accession>A0A3Q9FTB8</accession>
<dbReference type="PANTHER" id="PTHR43065">
    <property type="entry name" value="SENSOR HISTIDINE KINASE"/>
    <property type="match status" value="1"/>
</dbReference>
<dbReference type="GO" id="GO:0005524">
    <property type="term" value="F:ATP binding"/>
    <property type="evidence" value="ECO:0007669"/>
    <property type="project" value="UniProtKB-KW"/>
</dbReference>
<evidence type="ECO:0000256" key="4">
    <source>
        <dbReference type="ARBA" id="ARBA00022741"/>
    </source>
</evidence>